<reference evidence="6" key="1">
    <citation type="submission" date="2025-08" db="UniProtKB">
        <authorList>
            <consortium name="Ensembl"/>
        </authorList>
    </citation>
    <scope>IDENTIFICATION</scope>
</reference>
<dbReference type="GeneTree" id="ENSGT00950000182977"/>
<keyword evidence="2 4" id="KW-0812">Transmembrane</keyword>
<dbReference type="GO" id="GO:0004888">
    <property type="term" value="F:transmembrane signaling receptor activity"/>
    <property type="evidence" value="ECO:0007669"/>
    <property type="project" value="TreeGrafter"/>
</dbReference>
<dbReference type="InterPro" id="IPR007110">
    <property type="entry name" value="Ig-like_dom"/>
</dbReference>
<keyword evidence="4" id="KW-1133">Transmembrane helix</keyword>
<sequence length="174" mass="19930">MLFFGLSQRRIVLCCCPFVFFIFFKFFIIPTFLCRVTTEGELAVMEGQSLTVPCHYDPQYAGYVKYWCRGKMREFCTSLARTDPAHPAARKVSIFDDPVQQVFTVTMGDLKETDSGWYMCGVEVGGVWNSRRCRLHVHQGMSVVNSRLSGEEGSSVTVECHYSERYRYISLPSP</sequence>
<feature type="domain" description="Ig-like" evidence="5">
    <location>
        <begin position="30"/>
        <end position="123"/>
    </location>
</feature>
<feature type="transmembrane region" description="Helical" evidence="4">
    <location>
        <begin position="12"/>
        <end position="33"/>
    </location>
</feature>
<evidence type="ECO:0000256" key="4">
    <source>
        <dbReference type="SAM" id="Phobius"/>
    </source>
</evidence>
<dbReference type="Proteomes" id="UP000694565">
    <property type="component" value="Unplaced"/>
</dbReference>
<dbReference type="Gene3D" id="2.60.40.10">
    <property type="entry name" value="Immunoglobulins"/>
    <property type="match status" value="1"/>
</dbReference>
<dbReference type="InterPro" id="IPR036179">
    <property type="entry name" value="Ig-like_dom_sf"/>
</dbReference>
<dbReference type="InterPro" id="IPR013783">
    <property type="entry name" value="Ig-like_fold"/>
</dbReference>
<evidence type="ECO:0000256" key="1">
    <source>
        <dbReference type="ARBA" id="ARBA00004370"/>
    </source>
</evidence>
<organism evidence="6 7">
    <name type="scientific">Cyclopterus lumpus</name>
    <name type="common">Lumpsucker</name>
    <dbReference type="NCBI Taxonomy" id="8103"/>
    <lineage>
        <taxon>Eukaryota</taxon>
        <taxon>Metazoa</taxon>
        <taxon>Chordata</taxon>
        <taxon>Craniata</taxon>
        <taxon>Vertebrata</taxon>
        <taxon>Euteleostomi</taxon>
        <taxon>Actinopterygii</taxon>
        <taxon>Neopterygii</taxon>
        <taxon>Teleostei</taxon>
        <taxon>Neoteleostei</taxon>
        <taxon>Acanthomorphata</taxon>
        <taxon>Eupercaria</taxon>
        <taxon>Perciformes</taxon>
        <taxon>Cottioidei</taxon>
        <taxon>Cottales</taxon>
        <taxon>Cyclopteridae</taxon>
        <taxon>Cyclopterus</taxon>
    </lineage>
</organism>
<evidence type="ECO:0000256" key="2">
    <source>
        <dbReference type="ARBA" id="ARBA00022692"/>
    </source>
</evidence>
<keyword evidence="7" id="KW-1185">Reference proteome</keyword>
<evidence type="ECO:0000313" key="6">
    <source>
        <dbReference type="Ensembl" id="ENSCLMP00005015344.1"/>
    </source>
</evidence>
<comment type="subcellular location">
    <subcellularLocation>
        <location evidence="1">Membrane</location>
    </subcellularLocation>
</comment>
<accession>A0A8C2XHZ1</accession>
<dbReference type="PANTHER" id="PTHR11860">
    <property type="entry name" value="POLYMERIC-IMMUNOGLOBULIN RECEPTOR"/>
    <property type="match status" value="1"/>
</dbReference>
<dbReference type="InterPro" id="IPR013106">
    <property type="entry name" value="Ig_V-set"/>
</dbReference>
<dbReference type="SUPFAM" id="SSF48726">
    <property type="entry name" value="Immunoglobulin"/>
    <property type="match status" value="1"/>
</dbReference>
<dbReference type="GO" id="GO:0005886">
    <property type="term" value="C:plasma membrane"/>
    <property type="evidence" value="ECO:0007669"/>
    <property type="project" value="TreeGrafter"/>
</dbReference>
<dbReference type="Ensembl" id="ENSCLMT00005016307.1">
    <property type="protein sequence ID" value="ENSCLMP00005015344.1"/>
    <property type="gene ID" value="ENSCLMG00005007995.1"/>
</dbReference>
<dbReference type="InterPro" id="IPR003599">
    <property type="entry name" value="Ig_sub"/>
</dbReference>
<name>A0A8C2XHZ1_CYCLU</name>
<dbReference type="Pfam" id="PF07686">
    <property type="entry name" value="V-set"/>
    <property type="match status" value="1"/>
</dbReference>
<proteinExistence type="predicted"/>
<dbReference type="CDD" id="cd05716">
    <property type="entry name" value="IgV_pIgR_like"/>
    <property type="match status" value="1"/>
</dbReference>
<dbReference type="AlphaFoldDB" id="A0A8C2XHZ1"/>
<evidence type="ECO:0000313" key="7">
    <source>
        <dbReference type="Proteomes" id="UP000694565"/>
    </source>
</evidence>
<dbReference type="InterPro" id="IPR050671">
    <property type="entry name" value="CD300_family_receptors"/>
</dbReference>
<evidence type="ECO:0000259" key="5">
    <source>
        <dbReference type="PROSITE" id="PS50835"/>
    </source>
</evidence>
<evidence type="ECO:0000256" key="3">
    <source>
        <dbReference type="ARBA" id="ARBA00023136"/>
    </source>
</evidence>
<protein>
    <submittedName>
        <fullName evidence="6">Polymeric immunoglobulin receptor</fullName>
    </submittedName>
</protein>
<dbReference type="PROSITE" id="PS50835">
    <property type="entry name" value="IG_LIKE"/>
    <property type="match status" value="1"/>
</dbReference>
<dbReference type="PANTHER" id="PTHR11860:SF87">
    <property type="entry name" value="CMRF35-LIKE MOLECULE 8"/>
    <property type="match status" value="1"/>
</dbReference>
<keyword evidence="3 4" id="KW-0472">Membrane</keyword>
<dbReference type="SMART" id="SM00409">
    <property type="entry name" value="IG"/>
    <property type="match status" value="1"/>
</dbReference>
<reference evidence="6" key="2">
    <citation type="submission" date="2025-09" db="UniProtKB">
        <authorList>
            <consortium name="Ensembl"/>
        </authorList>
    </citation>
    <scope>IDENTIFICATION</scope>
</reference>